<keyword evidence="8" id="KW-1185">Reference proteome</keyword>
<accession>A0A454JGU1</accession>
<evidence type="ECO:0000256" key="4">
    <source>
        <dbReference type="PROSITE-ProRule" id="PRU01161"/>
    </source>
</evidence>
<dbReference type="AlphaFoldDB" id="A0A454JGU1"/>
<dbReference type="CDD" id="cd07209">
    <property type="entry name" value="Pat_hypo_Ecoli_Z1214_like"/>
    <property type="match status" value="1"/>
</dbReference>
<evidence type="ECO:0000256" key="3">
    <source>
        <dbReference type="ARBA" id="ARBA00023098"/>
    </source>
</evidence>
<dbReference type="InterPro" id="IPR002641">
    <property type="entry name" value="PNPLA_dom"/>
</dbReference>
<reference evidence="7 8" key="1">
    <citation type="submission" date="2018-10" db="EMBL/GenBank/DDBJ databases">
        <title>Draft genome sequence of Aquitalea MWU14-2217 isolated from a wild cranberry bog in Provincetown, Massachusetts.</title>
        <authorList>
            <person name="Ebadzadsahrai G."/>
            <person name="Soby S."/>
        </authorList>
    </citation>
    <scope>NUCLEOTIDE SEQUENCE [LARGE SCALE GENOMIC DNA]</scope>
    <source>
        <strain evidence="7 8">MWU14-2217</strain>
    </source>
</reference>
<name>A0A454JGU1_9NEIS</name>
<feature type="short sequence motif" description="GXSXG" evidence="4">
    <location>
        <begin position="92"/>
        <end position="96"/>
    </location>
</feature>
<keyword evidence="2 4" id="KW-0442">Lipid degradation</keyword>
<gene>
    <name evidence="7" type="ORF">EAY64_12900</name>
</gene>
<dbReference type="GO" id="GO:0016042">
    <property type="term" value="P:lipid catabolic process"/>
    <property type="evidence" value="ECO:0007669"/>
    <property type="project" value="UniProtKB-UniRule"/>
</dbReference>
<dbReference type="InterPro" id="IPR021095">
    <property type="entry name" value="DUF3734"/>
</dbReference>
<dbReference type="EMBL" id="RFAR01000052">
    <property type="protein sequence ID" value="RMC95954.1"/>
    <property type="molecule type" value="Genomic_DNA"/>
</dbReference>
<evidence type="ECO:0000256" key="1">
    <source>
        <dbReference type="ARBA" id="ARBA00022801"/>
    </source>
</evidence>
<feature type="short sequence motif" description="DGA/G" evidence="4">
    <location>
        <begin position="261"/>
        <end position="263"/>
    </location>
</feature>
<dbReference type="PANTHER" id="PTHR14226">
    <property type="entry name" value="NEUROPATHY TARGET ESTERASE/SWISS CHEESE D.MELANOGASTER"/>
    <property type="match status" value="1"/>
</dbReference>
<evidence type="ECO:0000259" key="6">
    <source>
        <dbReference type="PROSITE" id="PS51635"/>
    </source>
</evidence>
<feature type="short sequence motif" description="GXGXXG" evidence="4">
    <location>
        <begin position="65"/>
        <end position="70"/>
    </location>
</feature>
<dbReference type="SUPFAM" id="SSF52151">
    <property type="entry name" value="FabD/lysophospholipase-like"/>
    <property type="match status" value="1"/>
</dbReference>
<dbReference type="Pfam" id="PF12536">
    <property type="entry name" value="DUF3734"/>
    <property type="match status" value="1"/>
</dbReference>
<evidence type="ECO:0000313" key="7">
    <source>
        <dbReference type="EMBL" id="RMC95954.1"/>
    </source>
</evidence>
<dbReference type="Proteomes" id="UP000274139">
    <property type="component" value="Unassembled WGS sequence"/>
</dbReference>
<evidence type="ECO:0000256" key="2">
    <source>
        <dbReference type="ARBA" id="ARBA00022963"/>
    </source>
</evidence>
<evidence type="ECO:0000256" key="5">
    <source>
        <dbReference type="SAM" id="MobiDB-lite"/>
    </source>
</evidence>
<dbReference type="PROSITE" id="PS51635">
    <property type="entry name" value="PNPLA"/>
    <property type="match status" value="1"/>
</dbReference>
<feature type="active site" description="Proton acceptor" evidence="4">
    <location>
        <position position="261"/>
    </location>
</feature>
<feature type="active site" description="Nucleophile" evidence="4">
    <location>
        <position position="94"/>
    </location>
</feature>
<dbReference type="Gene3D" id="3.40.1090.10">
    <property type="entry name" value="Cytosolic phospholipase A2 catalytic domain"/>
    <property type="match status" value="2"/>
</dbReference>
<organism evidence="7 8">
    <name type="scientific">Aquitalea palustris</name>
    <dbReference type="NCBI Taxonomy" id="2480983"/>
    <lineage>
        <taxon>Bacteria</taxon>
        <taxon>Pseudomonadati</taxon>
        <taxon>Pseudomonadota</taxon>
        <taxon>Betaproteobacteria</taxon>
        <taxon>Neisseriales</taxon>
        <taxon>Chromobacteriaceae</taxon>
        <taxon>Aquitalea</taxon>
    </lineage>
</organism>
<protein>
    <submittedName>
        <fullName evidence="7">Patatin-like phospholipase family protein</fullName>
    </submittedName>
</protein>
<sequence>MHGPPAPWQGRDRRPPPFADQQQAHRNVQTEYCMSVGYDPQHHLYHSASLPAGHQYHVVALLLQGGGALGSYQPGVYQGLAEAELHPNWVAGISIGALNAAIIAGNPPNKRVDQLRRFWETICQPPLLPATPLNQLDTSRWPDPLQHMLAGWEAWRSMLEGQNGFYRPRLPWALQQASKPSEISFYDTSPLKQTLEQLADFDRINDSRQMRVSVGAVNVRSGNFVYFDNTRQKLRPEHFIASGALPPGFPAVEIDGEFYWDGGVVSNTPLSQLISKENRHNTLAFQVDLWSARGNLPGNMKEVAMRQKDIQYSSRTRMVTDVLRQELQYRELLSELMTLVPESEHGSPAYLAARHAANCQRLNVVHLIYQDKIYDDHYKDYQFGLQTMRQHWHSGYQDIRNSLRRPGWLNMPSAEQPFVSHDIHR</sequence>
<dbReference type="GO" id="GO:0016787">
    <property type="term" value="F:hydrolase activity"/>
    <property type="evidence" value="ECO:0007669"/>
    <property type="project" value="UniProtKB-UniRule"/>
</dbReference>
<comment type="caution">
    <text evidence="7">The sequence shown here is derived from an EMBL/GenBank/DDBJ whole genome shotgun (WGS) entry which is preliminary data.</text>
</comment>
<keyword evidence="1 4" id="KW-0378">Hydrolase</keyword>
<dbReference type="OrthoDB" id="9770965at2"/>
<feature type="region of interest" description="Disordered" evidence="5">
    <location>
        <begin position="1"/>
        <end position="24"/>
    </location>
</feature>
<dbReference type="InterPro" id="IPR050301">
    <property type="entry name" value="NTE"/>
</dbReference>
<dbReference type="Pfam" id="PF01734">
    <property type="entry name" value="Patatin"/>
    <property type="match status" value="1"/>
</dbReference>
<feature type="domain" description="PNPLA" evidence="6">
    <location>
        <begin position="61"/>
        <end position="274"/>
    </location>
</feature>
<dbReference type="PANTHER" id="PTHR14226:SF57">
    <property type="entry name" value="BLR7027 PROTEIN"/>
    <property type="match status" value="1"/>
</dbReference>
<dbReference type="InterPro" id="IPR016035">
    <property type="entry name" value="Acyl_Trfase/lysoPLipase"/>
</dbReference>
<evidence type="ECO:0000313" key="8">
    <source>
        <dbReference type="Proteomes" id="UP000274139"/>
    </source>
</evidence>
<keyword evidence="3 4" id="KW-0443">Lipid metabolism</keyword>
<proteinExistence type="predicted"/>